<dbReference type="AlphaFoldDB" id="A0A3B1BVJ4"/>
<dbReference type="SUPFAM" id="SSF53448">
    <property type="entry name" value="Nucleotide-diphospho-sugar transferases"/>
    <property type="match status" value="1"/>
</dbReference>
<protein>
    <submittedName>
        <fullName evidence="2">Glycosyl transferase</fullName>
    </submittedName>
</protein>
<evidence type="ECO:0000259" key="1">
    <source>
        <dbReference type="Pfam" id="PF00535"/>
    </source>
</evidence>
<organism evidence="2">
    <name type="scientific">hydrothermal vent metagenome</name>
    <dbReference type="NCBI Taxonomy" id="652676"/>
    <lineage>
        <taxon>unclassified sequences</taxon>
        <taxon>metagenomes</taxon>
        <taxon>ecological metagenomes</taxon>
    </lineage>
</organism>
<keyword evidence="2" id="KW-0808">Transferase</keyword>
<name>A0A3B1BVJ4_9ZZZZ</name>
<dbReference type="EMBL" id="UOGD01000151">
    <property type="protein sequence ID" value="VAX19752.1"/>
    <property type="molecule type" value="Genomic_DNA"/>
</dbReference>
<dbReference type="Pfam" id="PF00535">
    <property type="entry name" value="Glycos_transf_2"/>
    <property type="match status" value="1"/>
</dbReference>
<evidence type="ECO:0000313" key="2">
    <source>
        <dbReference type="EMBL" id="VAX19752.1"/>
    </source>
</evidence>
<dbReference type="PANTHER" id="PTHR22916">
    <property type="entry name" value="GLYCOSYLTRANSFERASE"/>
    <property type="match status" value="1"/>
</dbReference>
<dbReference type="InterPro" id="IPR029044">
    <property type="entry name" value="Nucleotide-diphossugar_trans"/>
</dbReference>
<feature type="domain" description="Glycosyltransferase 2-like" evidence="1">
    <location>
        <begin position="12"/>
        <end position="140"/>
    </location>
</feature>
<dbReference type="InterPro" id="IPR001173">
    <property type="entry name" value="Glyco_trans_2-like"/>
</dbReference>
<sequence length="211" mass="24538">MKLNKYNKETVSIILPTFNRAEYLSRSINSVIAQSYSKWELVIIDDGSSDNTKEMLRSYLVHFPNIKYFYHSNKGVALSMNEGIKRSSGEFITFLGSDDEYLPDHLKLRIEYFNSYKDTDLIHTTAKIVGNKFVKDKNDLSKNIHLDECILGGTLFGRRKIFKLLNGFNDVSYSPESDFIERSERKFHIQKLDLPTYIYYRDTPDSICNAI</sequence>
<reference evidence="2" key="1">
    <citation type="submission" date="2018-06" db="EMBL/GenBank/DDBJ databases">
        <authorList>
            <person name="Zhirakovskaya E."/>
        </authorList>
    </citation>
    <scope>NUCLEOTIDE SEQUENCE</scope>
</reference>
<gene>
    <name evidence="2" type="ORF">MNBD_IGNAVI01-2078</name>
</gene>
<proteinExistence type="predicted"/>
<accession>A0A3B1BVJ4</accession>
<dbReference type="GO" id="GO:0016758">
    <property type="term" value="F:hexosyltransferase activity"/>
    <property type="evidence" value="ECO:0007669"/>
    <property type="project" value="UniProtKB-ARBA"/>
</dbReference>
<dbReference type="Gene3D" id="3.90.550.10">
    <property type="entry name" value="Spore Coat Polysaccharide Biosynthesis Protein SpsA, Chain A"/>
    <property type="match status" value="1"/>
</dbReference>
<dbReference type="PANTHER" id="PTHR22916:SF3">
    <property type="entry name" value="UDP-GLCNAC:BETAGAL BETA-1,3-N-ACETYLGLUCOSAMINYLTRANSFERASE-LIKE PROTEIN 1"/>
    <property type="match status" value="1"/>
</dbReference>